<sequence length="297" mass="33216">MASKVVLIRGKGVLKEGGDIDQKKLLNMYNRGIQILMDKQNPKDGLRLIFQRSDKVGIKINTIGGRKLSSRPEVSFSLAGLLQESGIQQKNIIIWDRTNRELREAGYGLNLNRSGIKVYGTDTKGVGYDSQLTSHLNIGSLFSSIQSSKITASISLAILKDHGMAGVTAGMKNYFGAIHNPNKYHDFNCNPFVAELFETKLIKRKHKLTILDSLIVQYHRGPSYHARWAEKYEALIFSLDPVAVDHVGWQVIEKLRAKKGLASLKEEKRAPVYLKTAEKMGLGKANPEEIQIIEEEV</sequence>
<organism evidence="2">
    <name type="scientific">marine sediment metagenome</name>
    <dbReference type="NCBI Taxonomy" id="412755"/>
    <lineage>
        <taxon>unclassified sequences</taxon>
        <taxon>metagenomes</taxon>
        <taxon>ecological metagenomes</taxon>
    </lineage>
</organism>
<proteinExistence type="predicted"/>
<protein>
    <recommendedName>
        <fullName evidence="1">DUF362 domain-containing protein</fullName>
    </recommendedName>
</protein>
<evidence type="ECO:0000313" key="2">
    <source>
        <dbReference type="EMBL" id="KKN25035.1"/>
    </source>
</evidence>
<evidence type="ECO:0000259" key="1">
    <source>
        <dbReference type="Pfam" id="PF04015"/>
    </source>
</evidence>
<dbReference type="Pfam" id="PF04015">
    <property type="entry name" value="DUF362"/>
    <property type="match status" value="1"/>
</dbReference>
<comment type="caution">
    <text evidence="2">The sequence shown here is derived from an EMBL/GenBank/DDBJ whole genome shotgun (WGS) entry which is preliminary data.</text>
</comment>
<name>A0A0F9NZV3_9ZZZZ</name>
<dbReference type="EMBL" id="LAZR01002835">
    <property type="protein sequence ID" value="KKN25035.1"/>
    <property type="molecule type" value="Genomic_DNA"/>
</dbReference>
<dbReference type="InterPro" id="IPR007160">
    <property type="entry name" value="DUF362"/>
</dbReference>
<dbReference type="AlphaFoldDB" id="A0A0F9NZV3"/>
<gene>
    <name evidence="2" type="ORF">LCGC14_0888900</name>
</gene>
<feature type="domain" description="DUF362" evidence="1">
    <location>
        <begin position="56"/>
        <end position="249"/>
    </location>
</feature>
<accession>A0A0F9NZV3</accession>
<reference evidence="2" key="1">
    <citation type="journal article" date="2015" name="Nature">
        <title>Complex archaea that bridge the gap between prokaryotes and eukaryotes.</title>
        <authorList>
            <person name="Spang A."/>
            <person name="Saw J.H."/>
            <person name="Jorgensen S.L."/>
            <person name="Zaremba-Niedzwiedzka K."/>
            <person name="Martijn J."/>
            <person name="Lind A.E."/>
            <person name="van Eijk R."/>
            <person name="Schleper C."/>
            <person name="Guy L."/>
            <person name="Ettema T.J."/>
        </authorList>
    </citation>
    <scope>NUCLEOTIDE SEQUENCE</scope>
</reference>